<feature type="compositionally biased region" description="Acidic residues" evidence="9">
    <location>
        <begin position="176"/>
        <end position="185"/>
    </location>
</feature>
<dbReference type="GO" id="GO:0008270">
    <property type="term" value="F:zinc ion binding"/>
    <property type="evidence" value="ECO:0007669"/>
    <property type="project" value="UniProtKB-KW"/>
</dbReference>
<evidence type="ECO:0000256" key="4">
    <source>
        <dbReference type="ARBA" id="ARBA00022723"/>
    </source>
</evidence>
<keyword evidence="12" id="KW-1185">Reference proteome</keyword>
<reference evidence="11 12" key="1">
    <citation type="submission" date="2019-07" db="EMBL/GenBank/DDBJ databases">
        <title>De Novo Assembly of kiwifruit Actinidia rufa.</title>
        <authorList>
            <person name="Sugita-Konishi S."/>
            <person name="Sato K."/>
            <person name="Mori E."/>
            <person name="Abe Y."/>
            <person name="Kisaki G."/>
            <person name="Hamano K."/>
            <person name="Suezawa K."/>
            <person name="Otani M."/>
            <person name="Fukuda T."/>
            <person name="Manabe T."/>
            <person name="Gomi K."/>
            <person name="Tabuchi M."/>
            <person name="Akimitsu K."/>
            <person name="Kataoka I."/>
        </authorList>
    </citation>
    <scope>NUCLEOTIDE SEQUENCE [LARGE SCALE GENOMIC DNA]</scope>
    <source>
        <strain evidence="12">cv. Fuchu</strain>
    </source>
</reference>
<dbReference type="SUPFAM" id="SSF57850">
    <property type="entry name" value="RING/U-box"/>
    <property type="match status" value="1"/>
</dbReference>
<evidence type="ECO:0000259" key="10">
    <source>
        <dbReference type="PROSITE" id="PS50089"/>
    </source>
</evidence>
<dbReference type="PROSITE" id="PS50089">
    <property type="entry name" value="ZF_RING_2"/>
    <property type="match status" value="1"/>
</dbReference>
<dbReference type="PANTHER" id="PTHR15710">
    <property type="entry name" value="E3 UBIQUITIN-PROTEIN LIGASE PRAJA"/>
    <property type="match status" value="1"/>
</dbReference>
<keyword evidence="4" id="KW-0479">Metal-binding</keyword>
<protein>
    <recommendedName>
        <fullName evidence="2">RING-type E3 ubiquitin transferase</fullName>
        <ecNumber evidence="2">2.3.2.27</ecNumber>
    </recommendedName>
</protein>
<dbReference type="Gene3D" id="3.30.40.10">
    <property type="entry name" value="Zinc/RING finger domain, C3HC4 (zinc finger)"/>
    <property type="match status" value="1"/>
</dbReference>
<feature type="region of interest" description="Disordered" evidence="9">
    <location>
        <begin position="166"/>
        <end position="185"/>
    </location>
</feature>
<evidence type="ECO:0000313" key="11">
    <source>
        <dbReference type="EMBL" id="GFY84904.1"/>
    </source>
</evidence>
<comment type="catalytic activity">
    <reaction evidence="1">
        <text>S-ubiquitinyl-[E2 ubiquitin-conjugating enzyme]-L-cysteine + [acceptor protein]-L-lysine = [E2 ubiquitin-conjugating enzyme]-L-cysteine + N(6)-ubiquitinyl-[acceptor protein]-L-lysine.</text>
        <dbReference type="EC" id="2.3.2.27"/>
    </reaction>
</comment>
<dbReference type="OrthoDB" id="8062037at2759"/>
<evidence type="ECO:0000256" key="2">
    <source>
        <dbReference type="ARBA" id="ARBA00012483"/>
    </source>
</evidence>
<accession>A0A7J0EEH4</accession>
<evidence type="ECO:0000256" key="1">
    <source>
        <dbReference type="ARBA" id="ARBA00000900"/>
    </source>
</evidence>
<dbReference type="FunFam" id="3.30.40.10:FF:000127">
    <property type="entry name" value="E3 ubiquitin-protein ligase RNF181"/>
    <property type="match status" value="1"/>
</dbReference>
<evidence type="ECO:0000256" key="3">
    <source>
        <dbReference type="ARBA" id="ARBA00022679"/>
    </source>
</evidence>
<name>A0A7J0EEH4_9ERIC</name>
<dbReference type="SMART" id="SM00184">
    <property type="entry name" value="RING"/>
    <property type="match status" value="1"/>
</dbReference>
<organism evidence="11 12">
    <name type="scientific">Actinidia rufa</name>
    <dbReference type="NCBI Taxonomy" id="165716"/>
    <lineage>
        <taxon>Eukaryota</taxon>
        <taxon>Viridiplantae</taxon>
        <taxon>Streptophyta</taxon>
        <taxon>Embryophyta</taxon>
        <taxon>Tracheophyta</taxon>
        <taxon>Spermatophyta</taxon>
        <taxon>Magnoliopsida</taxon>
        <taxon>eudicotyledons</taxon>
        <taxon>Gunneridae</taxon>
        <taxon>Pentapetalae</taxon>
        <taxon>asterids</taxon>
        <taxon>Ericales</taxon>
        <taxon>Actinidiaceae</taxon>
        <taxon>Actinidia</taxon>
    </lineage>
</organism>
<dbReference type="GO" id="GO:0016567">
    <property type="term" value="P:protein ubiquitination"/>
    <property type="evidence" value="ECO:0007669"/>
    <property type="project" value="TreeGrafter"/>
</dbReference>
<proteinExistence type="predicted"/>
<sequence>MTSLEVEQPLPLDDQTQPANRGLSLLLLLGFVESGGENRFVLMNPSTGSAIVIEGSLNSDQPSKDGPLPASKAAIEAIPAVKVTDLGLECAICLGEYEIGGEAKEMPCKHRFHSGCIGKWLGIHGSCPICRYKMPVEEDDLEEGGVREGRVEGAIRINFFVENRRDLDSSHGDGSSSEDMEIDSN</sequence>
<dbReference type="EC" id="2.3.2.27" evidence="2"/>
<evidence type="ECO:0000256" key="8">
    <source>
        <dbReference type="PROSITE-ProRule" id="PRU00175"/>
    </source>
</evidence>
<evidence type="ECO:0000256" key="5">
    <source>
        <dbReference type="ARBA" id="ARBA00022771"/>
    </source>
</evidence>
<dbReference type="GO" id="GO:0061630">
    <property type="term" value="F:ubiquitin protein ligase activity"/>
    <property type="evidence" value="ECO:0007669"/>
    <property type="project" value="UniProtKB-EC"/>
</dbReference>
<evidence type="ECO:0000313" key="12">
    <source>
        <dbReference type="Proteomes" id="UP000585474"/>
    </source>
</evidence>
<keyword evidence="7" id="KW-0862">Zinc</keyword>
<dbReference type="InterPro" id="IPR013083">
    <property type="entry name" value="Znf_RING/FYVE/PHD"/>
</dbReference>
<dbReference type="Pfam" id="PF13639">
    <property type="entry name" value="zf-RING_2"/>
    <property type="match status" value="1"/>
</dbReference>
<keyword evidence="5 8" id="KW-0863">Zinc-finger</keyword>
<evidence type="ECO:0000256" key="6">
    <source>
        <dbReference type="ARBA" id="ARBA00022786"/>
    </source>
</evidence>
<feature type="domain" description="RING-type" evidence="10">
    <location>
        <begin position="90"/>
        <end position="131"/>
    </location>
</feature>
<dbReference type="AlphaFoldDB" id="A0A7J0EEH4"/>
<dbReference type="GO" id="GO:0005737">
    <property type="term" value="C:cytoplasm"/>
    <property type="evidence" value="ECO:0007669"/>
    <property type="project" value="TreeGrafter"/>
</dbReference>
<dbReference type="InterPro" id="IPR001841">
    <property type="entry name" value="Znf_RING"/>
</dbReference>
<gene>
    <name evidence="11" type="ORF">Acr_03g0016780</name>
</gene>
<dbReference type="Proteomes" id="UP000585474">
    <property type="component" value="Unassembled WGS sequence"/>
</dbReference>
<evidence type="ECO:0000256" key="9">
    <source>
        <dbReference type="SAM" id="MobiDB-lite"/>
    </source>
</evidence>
<keyword evidence="3" id="KW-0808">Transferase</keyword>
<evidence type="ECO:0000256" key="7">
    <source>
        <dbReference type="ARBA" id="ARBA00022833"/>
    </source>
</evidence>
<keyword evidence="6" id="KW-0833">Ubl conjugation pathway</keyword>
<dbReference type="EMBL" id="BJWL01000003">
    <property type="protein sequence ID" value="GFY84904.1"/>
    <property type="molecule type" value="Genomic_DNA"/>
</dbReference>
<dbReference type="PANTHER" id="PTHR15710:SF235">
    <property type="entry name" value="RING-H2 FINGER PROTEIN ATL79-LIKE"/>
    <property type="match status" value="1"/>
</dbReference>
<comment type="caution">
    <text evidence="11">The sequence shown here is derived from an EMBL/GenBank/DDBJ whole genome shotgun (WGS) entry which is preliminary data.</text>
</comment>